<comment type="caution">
    <text evidence="1">The sequence shown here is derived from an EMBL/GenBank/DDBJ whole genome shotgun (WGS) entry which is preliminary data.</text>
</comment>
<accession>A0A9P4QZY0</accession>
<keyword evidence="2" id="KW-1185">Reference proteome</keyword>
<dbReference type="EMBL" id="ML996146">
    <property type="protein sequence ID" value="KAF2734530.1"/>
    <property type="molecule type" value="Genomic_DNA"/>
</dbReference>
<sequence>MDINDRIPYRLGTSKLPPLPIGWKIVGEHFPPKVQEARGIVKEYFEGKEVSLLYIHCHGKELCWYSPVRGVYWPTIVITARDIGKESWCLKKIPAIKQFVKDQGLDLELVLLVLDQMPAHPEGEFDKYRNEFSHDVYKGFREIGRSLGIQNVNGSVSLGCRILMEDGHQFGVTSCRRFQQGAGLTQTGLVGLNIQTPSSHDDPCIKEYLSIDDQVEHLQPRDLGKIVAMLSRSLLTDWCLFELDWSEFIWKDPKVWAQVKDSKIY</sequence>
<dbReference type="Proteomes" id="UP000799444">
    <property type="component" value="Unassembled WGS sequence"/>
</dbReference>
<name>A0A9P4QZY0_9PLEO</name>
<organism evidence="1 2">
    <name type="scientific">Polyplosphaeria fusca</name>
    <dbReference type="NCBI Taxonomy" id="682080"/>
    <lineage>
        <taxon>Eukaryota</taxon>
        <taxon>Fungi</taxon>
        <taxon>Dikarya</taxon>
        <taxon>Ascomycota</taxon>
        <taxon>Pezizomycotina</taxon>
        <taxon>Dothideomycetes</taxon>
        <taxon>Pleosporomycetidae</taxon>
        <taxon>Pleosporales</taxon>
        <taxon>Tetraplosphaeriaceae</taxon>
        <taxon>Polyplosphaeria</taxon>
    </lineage>
</organism>
<protein>
    <submittedName>
        <fullName evidence="1">Uncharacterized protein</fullName>
    </submittedName>
</protein>
<gene>
    <name evidence="1" type="ORF">EJ04DRAFT_523524</name>
</gene>
<proteinExistence type="predicted"/>
<reference evidence="1" key="1">
    <citation type="journal article" date="2020" name="Stud. Mycol.">
        <title>101 Dothideomycetes genomes: a test case for predicting lifestyles and emergence of pathogens.</title>
        <authorList>
            <person name="Haridas S."/>
            <person name="Albert R."/>
            <person name="Binder M."/>
            <person name="Bloem J."/>
            <person name="Labutti K."/>
            <person name="Salamov A."/>
            <person name="Andreopoulos B."/>
            <person name="Baker S."/>
            <person name="Barry K."/>
            <person name="Bills G."/>
            <person name="Bluhm B."/>
            <person name="Cannon C."/>
            <person name="Castanera R."/>
            <person name="Culley D."/>
            <person name="Daum C."/>
            <person name="Ezra D."/>
            <person name="Gonzalez J."/>
            <person name="Henrissat B."/>
            <person name="Kuo A."/>
            <person name="Liang C."/>
            <person name="Lipzen A."/>
            <person name="Lutzoni F."/>
            <person name="Magnuson J."/>
            <person name="Mondo S."/>
            <person name="Nolan M."/>
            <person name="Ohm R."/>
            <person name="Pangilinan J."/>
            <person name="Park H.-J."/>
            <person name="Ramirez L."/>
            <person name="Alfaro M."/>
            <person name="Sun H."/>
            <person name="Tritt A."/>
            <person name="Yoshinaga Y."/>
            <person name="Zwiers L.-H."/>
            <person name="Turgeon B."/>
            <person name="Goodwin S."/>
            <person name="Spatafora J."/>
            <person name="Crous P."/>
            <person name="Grigoriev I."/>
        </authorList>
    </citation>
    <scope>NUCLEOTIDE SEQUENCE</scope>
    <source>
        <strain evidence="1">CBS 125425</strain>
    </source>
</reference>
<evidence type="ECO:0000313" key="1">
    <source>
        <dbReference type="EMBL" id="KAF2734530.1"/>
    </source>
</evidence>
<evidence type="ECO:0000313" key="2">
    <source>
        <dbReference type="Proteomes" id="UP000799444"/>
    </source>
</evidence>
<dbReference type="AlphaFoldDB" id="A0A9P4QZY0"/>